<keyword evidence="2" id="KW-1185">Reference proteome</keyword>
<dbReference type="InParanoid" id="E9HFL2"/>
<protein>
    <submittedName>
        <fullName evidence="1">Uncharacterized protein</fullName>
    </submittedName>
</protein>
<proteinExistence type="predicted"/>
<reference evidence="1 2" key="1">
    <citation type="journal article" date="2011" name="Science">
        <title>The ecoresponsive genome of Daphnia pulex.</title>
        <authorList>
            <person name="Colbourne J.K."/>
            <person name="Pfrender M.E."/>
            <person name="Gilbert D."/>
            <person name="Thomas W.K."/>
            <person name="Tucker A."/>
            <person name="Oakley T.H."/>
            <person name="Tokishita S."/>
            <person name="Aerts A."/>
            <person name="Arnold G.J."/>
            <person name="Basu M.K."/>
            <person name="Bauer D.J."/>
            <person name="Caceres C.E."/>
            <person name="Carmel L."/>
            <person name="Casola C."/>
            <person name="Choi J.H."/>
            <person name="Detter J.C."/>
            <person name="Dong Q."/>
            <person name="Dusheyko S."/>
            <person name="Eads B.D."/>
            <person name="Frohlich T."/>
            <person name="Geiler-Samerotte K.A."/>
            <person name="Gerlach D."/>
            <person name="Hatcher P."/>
            <person name="Jogdeo S."/>
            <person name="Krijgsveld J."/>
            <person name="Kriventseva E.V."/>
            <person name="Kultz D."/>
            <person name="Laforsch C."/>
            <person name="Lindquist E."/>
            <person name="Lopez J."/>
            <person name="Manak J.R."/>
            <person name="Muller J."/>
            <person name="Pangilinan J."/>
            <person name="Patwardhan R.P."/>
            <person name="Pitluck S."/>
            <person name="Pritham E.J."/>
            <person name="Rechtsteiner A."/>
            <person name="Rho M."/>
            <person name="Rogozin I.B."/>
            <person name="Sakarya O."/>
            <person name="Salamov A."/>
            <person name="Schaack S."/>
            <person name="Shapiro H."/>
            <person name="Shiga Y."/>
            <person name="Skalitzky C."/>
            <person name="Smith Z."/>
            <person name="Souvorov A."/>
            <person name="Sung W."/>
            <person name="Tang Z."/>
            <person name="Tsuchiya D."/>
            <person name="Tu H."/>
            <person name="Vos H."/>
            <person name="Wang M."/>
            <person name="Wolf Y.I."/>
            <person name="Yamagata H."/>
            <person name="Yamada T."/>
            <person name="Ye Y."/>
            <person name="Shaw J.R."/>
            <person name="Andrews J."/>
            <person name="Crease T.J."/>
            <person name="Tang H."/>
            <person name="Lucas S.M."/>
            <person name="Robertson H.M."/>
            <person name="Bork P."/>
            <person name="Koonin E.V."/>
            <person name="Zdobnov E.M."/>
            <person name="Grigoriev I.V."/>
            <person name="Lynch M."/>
            <person name="Boore J.L."/>
        </authorList>
    </citation>
    <scope>NUCLEOTIDE SEQUENCE [LARGE SCALE GENOMIC DNA]</scope>
</reference>
<dbReference type="HOGENOM" id="CLU_2707286_0_0_1"/>
<evidence type="ECO:0000313" key="1">
    <source>
        <dbReference type="EMBL" id="EFX69449.1"/>
    </source>
</evidence>
<dbReference type="Proteomes" id="UP000000305">
    <property type="component" value="Unassembled WGS sequence"/>
</dbReference>
<name>E9HFL2_DAPPU</name>
<evidence type="ECO:0000313" key="2">
    <source>
        <dbReference type="Proteomes" id="UP000000305"/>
    </source>
</evidence>
<organism evidence="1 2">
    <name type="scientific">Daphnia pulex</name>
    <name type="common">Water flea</name>
    <dbReference type="NCBI Taxonomy" id="6669"/>
    <lineage>
        <taxon>Eukaryota</taxon>
        <taxon>Metazoa</taxon>
        <taxon>Ecdysozoa</taxon>
        <taxon>Arthropoda</taxon>
        <taxon>Crustacea</taxon>
        <taxon>Branchiopoda</taxon>
        <taxon>Diplostraca</taxon>
        <taxon>Cladocera</taxon>
        <taxon>Anomopoda</taxon>
        <taxon>Daphniidae</taxon>
        <taxon>Daphnia</taxon>
    </lineage>
</organism>
<dbReference type="AlphaFoldDB" id="E9HFL2"/>
<dbReference type="EMBL" id="GL732636">
    <property type="protein sequence ID" value="EFX69449.1"/>
    <property type="molecule type" value="Genomic_DNA"/>
</dbReference>
<dbReference type="KEGG" id="dpx:DAPPUDRAFT_258561"/>
<sequence>MEWALSQGHEISGPCPEIFSQKAVMVGSVATAAFTFSSATSAAVSVGCEIIPITAVRAVNISGPSPSSPSASP</sequence>
<accession>E9HFL2</accession>
<gene>
    <name evidence="1" type="ORF">DAPPUDRAFT_258561</name>
</gene>